<feature type="compositionally biased region" description="Polar residues" evidence="5">
    <location>
        <begin position="476"/>
        <end position="495"/>
    </location>
</feature>
<evidence type="ECO:0000313" key="9">
    <source>
        <dbReference type="Proteomes" id="UP001428341"/>
    </source>
</evidence>
<protein>
    <recommendedName>
        <fullName evidence="10">Mediator complex subunit 15 KIX domain-containing protein</fullName>
    </recommendedName>
</protein>
<evidence type="ECO:0000256" key="2">
    <source>
        <dbReference type="ARBA" id="ARBA00023015"/>
    </source>
</evidence>
<organism evidence="8 9">
    <name type="scientific">Citrus x changshan-huyou</name>
    <dbReference type="NCBI Taxonomy" id="2935761"/>
    <lineage>
        <taxon>Eukaryota</taxon>
        <taxon>Viridiplantae</taxon>
        <taxon>Streptophyta</taxon>
        <taxon>Embryophyta</taxon>
        <taxon>Tracheophyta</taxon>
        <taxon>Spermatophyta</taxon>
        <taxon>Magnoliopsida</taxon>
        <taxon>eudicotyledons</taxon>
        <taxon>Gunneridae</taxon>
        <taxon>Pentapetalae</taxon>
        <taxon>rosids</taxon>
        <taxon>malvids</taxon>
        <taxon>Sapindales</taxon>
        <taxon>Rutaceae</taxon>
        <taxon>Aurantioideae</taxon>
        <taxon>Citrus</taxon>
    </lineage>
</organism>
<dbReference type="InterPro" id="IPR036529">
    <property type="entry name" value="KIX_dom_sf"/>
</dbReference>
<evidence type="ECO:0000256" key="4">
    <source>
        <dbReference type="ARBA" id="ARBA00023242"/>
    </source>
</evidence>
<evidence type="ECO:0000256" key="1">
    <source>
        <dbReference type="ARBA" id="ARBA00004123"/>
    </source>
</evidence>
<keyword evidence="3" id="KW-0804">Transcription</keyword>
<accession>A0AAP0QJH3</accession>
<dbReference type="InterPro" id="IPR048386">
    <property type="entry name" value="Med15_C"/>
</dbReference>
<reference evidence="8 9" key="1">
    <citation type="submission" date="2024-05" db="EMBL/GenBank/DDBJ databases">
        <title>Haplotype-resolved chromosome-level genome assembly of Huyou (Citrus changshanensis).</title>
        <authorList>
            <person name="Miao C."/>
            <person name="Chen W."/>
            <person name="Wu Y."/>
            <person name="Wang L."/>
            <person name="Zhao S."/>
            <person name="Grierson D."/>
            <person name="Xu C."/>
            <person name="Chen K."/>
        </authorList>
    </citation>
    <scope>NUCLEOTIDE SEQUENCE [LARGE SCALE GENOMIC DNA]</scope>
    <source>
        <strain evidence="8">01-14</strain>
        <tissue evidence="8">Leaf</tissue>
    </source>
</reference>
<dbReference type="Pfam" id="PF21539">
    <property type="entry name" value="Med15_C"/>
    <property type="match status" value="1"/>
</dbReference>
<dbReference type="PANTHER" id="PTHR33137">
    <property type="entry name" value="MEDIATOR OF RNA POLYMERASE II TRANSCRIPTION SUBUNIT 15A-RELATED"/>
    <property type="match status" value="1"/>
</dbReference>
<feature type="region of interest" description="Disordered" evidence="5">
    <location>
        <begin position="543"/>
        <end position="566"/>
    </location>
</feature>
<name>A0AAP0QJH3_9ROSI</name>
<evidence type="ECO:0008006" key="10">
    <source>
        <dbReference type="Google" id="ProtNLM"/>
    </source>
</evidence>
<evidence type="ECO:0000256" key="3">
    <source>
        <dbReference type="ARBA" id="ARBA00023163"/>
    </source>
</evidence>
<sequence>MEESSGRTAMSGPREDPSEWKAKFTPDLRRKVVQKILDFIRMPPEARSQMTKVIEQFEEGLFRSAISQEDYLQKISRKLKLIDHKSSHSNAGVSSPSKPVLNQNSMVAVRGQSSSLKNVYQVPSKVAGDSVGQGMQSNISAANERNGLGTRQDQHQQSQQQLLTHIVHQPNAGNLCIEDILSVHCYQQQQNIASQSNSFQFSQNQTLNTESQQPPFSEQSSTAVFQPNQLVPQGNNIGQQLSPFQKTMPNSYQQPDGLQSNASCLQQQHRVTGAELKVMNMKSHEHSAHILQVEDTSLPSKVEQSVQSVNNFHQLLYSPKQSKKETTHQRPDTLDAMVTPQIVNNQQNVLPAVKNMTEVSSVLSPVPSLETGAPSEQANMAEFHDQMYQKFQAMRKEYLPWLTHVYNKLNEKCQKPPIPEIYKKKIKIAEKLIKLLSSSRGDLFRCSMSHLEYYHLAVKQFLHAFKKENSVSAQQCTQLQPSGGQSQMPQLNSALTGKPVGQSPLSSTQQVIPSSQPNMMNLPRSGSLFELEQQNASSSLQDAARPEGHDIGGAQQIKSSNGATGRSFYPATKLPPQNFVKNAFPQQRQLKHQMRQTENVRQQMQPQFSQKKMQHMQMANIKPVATSDMLQQNPLISQQADNSHQMPLPTTPHHFQYPSQMSQHSSAQVYQKNLPLALSKLGTLSYSANSPSITSSPSIPFTPFSIPADSENHPSDISSLLISRNLGHPQRTLSLNLVDTENEIATQFLPVAQAGISASSFPTESSSPNYEQQSSAMKEPLERLLNAVQSLSPKTLSASVREIGSALKTVDAISGTACNDSGVDVDENLVSATTCCMHGRNFSLQRGCSSEAKMEDKTNPIALDETDSIKQSAGQIWDIDTSRIIKRRRVENWVCFILHCWCQPVERLLPMIIDPPSNTLLDEIKCINQWLIETEIDLDSSEDPAALDAGEGTIVRCVYSAVALDENFKMQFASQILPLPLRLFVPASYPNASPVILGGLSFDWSGESIGSINLSEKTRSRFSLSLRKLSKPMSLAEMAMTWDICARTVLLEYAQSVDGGKNGEPAAAGQKTPRKKRKLDEPVVEEDIDQPAEPVVVEEHQYQYLQETQPQTSTELVPCNHLQLFQSHQLMQQTPQEENYQHSMTQEDPHDLELSDSHQNMQETQVTDQNSHEQLQLSAETHQHFASSNLQEYQQSPVTDQIRHHQLQLSVEVYQSTVHNFQSMLPNPPNFQENQQLPGTEQSLYDQLDKTIQNHQQMLQTPANIEGCQHLLAFDDTFQWLLDSSDDNLSFDINGILNEG</sequence>
<keyword evidence="4" id="KW-0539">Nucleus</keyword>
<feature type="domain" description="ARC105/Med15 mediator subunit C-terminal" evidence="7">
    <location>
        <begin position="971"/>
        <end position="1047"/>
    </location>
</feature>
<dbReference type="PANTHER" id="PTHR33137:SF4">
    <property type="entry name" value="MEDIATOR OF RNA POLYMERASE II TRANSCRIPTION SUBUNIT 15A-RELATED"/>
    <property type="match status" value="1"/>
</dbReference>
<feature type="region of interest" description="Disordered" evidence="5">
    <location>
        <begin position="476"/>
        <end position="520"/>
    </location>
</feature>
<gene>
    <name evidence="8" type="ORF">WN944_005044</name>
</gene>
<keyword evidence="2" id="KW-0805">Transcription regulation</keyword>
<dbReference type="InterPro" id="IPR036546">
    <property type="entry name" value="MED15_KIX"/>
</dbReference>
<proteinExistence type="predicted"/>
<dbReference type="EMBL" id="JBCGBO010000006">
    <property type="protein sequence ID" value="KAK9194339.1"/>
    <property type="molecule type" value="Genomic_DNA"/>
</dbReference>
<dbReference type="InterPro" id="IPR044661">
    <property type="entry name" value="MED15a/b/c-like"/>
</dbReference>
<comment type="caution">
    <text evidence="8">The sequence shown here is derived from an EMBL/GenBank/DDBJ whole genome shotgun (WGS) entry which is preliminary data.</text>
</comment>
<dbReference type="GO" id="GO:0031490">
    <property type="term" value="F:chromatin DNA binding"/>
    <property type="evidence" value="ECO:0007669"/>
    <property type="project" value="InterPro"/>
</dbReference>
<evidence type="ECO:0000259" key="7">
    <source>
        <dbReference type="Pfam" id="PF21539"/>
    </source>
</evidence>
<feature type="compositionally biased region" description="Polar residues" evidence="5">
    <location>
        <begin position="503"/>
        <end position="519"/>
    </location>
</feature>
<dbReference type="GO" id="GO:0003713">
    <property type="term" value="F:transcription coactivator activity"/>
    <property type="evidence" value="ECO:0007669"/>
    <property type="project" value="InterPro"/>
</dbReference>
<feature type="region of interest" description="Disordered" evidence="5">
    <location>
        <begin position="1058"/>
        <end position="1088"/>
    </location>
</feature>
<feature type="domain" description="Mediator complex subunit 15 KIX" evidence="6">
    <location>
        <begin position="18"/>
        <end position="90"/>
    </location>
</feature>
<dbReference type="Proteomes" id="UP001428341">
    <property type="component" value="Unassembled WGS sequence"/>
</dbReference>
<comment type="subcellular location">
    <subcellularLocation>
        <location evidence="1">Nucleus</location>
    </subcellularLocation>
</comment>
<dbReference type="Gene3D" id="1.10.246.20">
    <property type="entry name" value="Coactivator CBP, KIX domain"/>
    <property type="match status" value="1"/>
</dbReference>
<evidence type="ECO:0000313" key="8">
    <source>
        <dbReference type="EMBL" id="KAK9194339.1"/>
    </source>
</evidence>
<dbReference type="GO" id="GO:0005634">
    <property type="term" value="C:nucleus"/>
    <property type="evidence" value="ECO:0007669"/>
    <property type="project" value="UniProtKB-SubCell"/>
</dbReference>
<feature type="region of interest" description="Disordered" evidence="5">
    <location>
        <begin position="1"/>
        <end position="23"/>
    </location>
</feature>
<feature type="compositionally biased region" description="Basic and acidic residues" evidence="5">
    <location>
        <begin position="13"/>
        <end position="23"/>
    </location>
</feature>
<evidence type="ECO:0000259" key="6">
    <source>
        <dbReference type="Pfam" id="PF16987"/>
    </source>
</evidence>
<keyword evidence="9" id="KW-1185">Reference proteome</keyword>
<dbReference type="Pfam" id="PF16987">
    <property type="entry name" value="KIX_2"/>
    <property type="match status" value="1"/>
</dbReference>
<evidence type="ECO:0000256" key="5">
    <source>
        <dbReference type="SAM" id="MobiDB-lite"/>
    </source>
</evidence>